<evidence type="ECO:0000256" key="2">
    <source>
        <dbReference type="ARBA" id="ARBA00022679"/>
    </source>
</evidence>
<dbReference type="InterPro" id="IPR052700">
    <property type="entry name" value="Carb_kinase_PfkB-like"/>
</dbReference>
<reference evidence="5" key="1">
    <citation type="submission" date="2013-08" db="EMBL/GenBank/DDBJ databases">
        <authorList>
            <person name="Durkin A.S."/>
            <person name="Haft D.R."/>
            <person name="McCorrison J."/>
            <person name="Torralba M."/>
            <person name="Gillis M."/>
            <person name="Haft D.H."/>
            <person name="Methe B."/>
            <person name="Sutton G."/>
            <person name="Nelson K.E."/>
        </authorList>
    </citation>
    <scope>NUCLEOTIDE SEQUENCE [LARGE SCALE GENOMIC DNA]</scope>
    <source>
        <strain evidence="5">F0233</strain>
    </source>
</reference>
<evidence type="ECO:0000313" key="6">
    <source>
        <dbReference type="Proteomes" id="UP000017052"/>
    </source>
</evidence>
<feature type="domain" description="Carbohydrate kinase PfkB" evidence="4">
    <location>
        <begin position="7"/>
        <end position="300"/>
    </location>
</feature>
<keyword evidence="6" id="KW-1185">Reference proteome</keyword>
<comment type="caution">
    <text evidence="5">The sequence shown here is derived from an EMBL/GenBank/DDBJ whole genome shotgun (WGS) entry which is preliminary data.</text>
</comment>
<dbReference type="AlphaFoldDB" id="U2SB64"/>
<organism evidence="5 6">
    <name type="scientific">Propionibacterium acidifaciens F0233</name>
    <dbReference type="NCBI Taxonomy" id="553198"/>
    <lineage>
        <taxon>Bacteria</taxon>
        <taxon>Bacillati</taxon>
        <taxon>Actinomycetota</taxon>
        <taxon>Actinomycetes</taxon>
        <taxon>Propionibacteriales</taxon>
        <taxon>Propionibacteriaceae</taxon>
        <taxon>Propionibacterium</taxon>
    </lineage>
</organism>
<name>U2SB64_9ACTN</name>
<gene>
    <name evidence="5" type="ORF">HMPREF0682_1562</name>
</gene>
<comment type="similarity">
    <text evidence="1">Belongs to the carbohydrate kinase PfkB family.</text>
</comment>
<dbReference type="GO" id="GO:0016301">
    <property type="term" value="F:kinase activity"/>
    <property type="evidence" value="ECO:0007669"/>
    <property type="project" value="UniProtKB-KW"/>
</dbReference>
<dbReference type="Gene3D" id="3.40.1190.20">
    <property type="match status" value="1"/>
</dbReference>
<evidence type="ECO:0000313" key="5">
    <source>
        <dbReference type="EMBL" id="ERK59982.1"/>
    </source>
</evidence>
<evidence type="ECO:0000259" key="4">
    <source>
        <dbReference type="Pfam" id="PF00294"/>
    </source>
</evidence>
<dbReference type="SUPFAM" id="SSF53613">
    <property type="entry name" value="Ribokinase-like"/>
    <property type="match status" value="1"/>
</dbReference>
<dbReference type="InterPro" id="IPR029056">
    <property type="entry name" value="Ribokinase-like"/>
</dbReference>
<evidence type="ECO:0000256" key="3">
    <source>
        <dbReference type="ARBA" id="ARBA00022777"/>
    </source>
</evidence>
<dbReference type="PANTHER" id="PTHR43320">
    <property type="entry name" value="SUGAR KINASE"/>
    <property type="match status" value="1"/>
</dbReference>
<accession>U2SB64</accession>
<dbReference type="PANTHER" id="PTHR43320:SF2">
    <property type="entry name" value="2-DEHYDRO-3-DEOXYGLUCONOKINASE_2-DEHYDRO-3-DEOXYGALACTONOKINASE"/>
    <property type="match status" value="1"/>
</dbReference>
<dbReference type="Proteomes" id="UP000017052">
    <property type="component" value="Unassembled WGS sequence"/>
</dbReference>
<protein>
    <submittedName>
        <fullName evidence="5">Carbohydrate kinase, PfkB family</fullName>
    </submittedName>
</protein>
<proteinExistence type="inferred from homology"/>
<dbReference type="Pfam" id="PF00294">
    <property type="entry name" value="PfkB"/>
    <property type="match status" value="1"/>
</dbReference>
<keyword evidence="2" id="KW-0808">Transferase</keyword>
<dbReference type="InterPro" id="IPR011611">
    <property type="entry name" value="PfkB_dom"/>
</dbReference>
<dbReference type="EMBL" id="ACVN02000096">
    <property type="protein sequence ID" value="ERK59982.1"/>
    <property type="molecule type" value="Genomic_DNA"/>
</dbReference>
<keyword evidence="3 5" id="KW-0418">Kinase</keyword>
<dbReference type="CDD" id="cd01166">
    <property type="entry name" value="KdgK"/>
    <property type="match status" value="1"/>
</dbReference>
<evidence type="ECO:0000256" key="1">
    <source>
        <dbReference type="ARBA" id="ARBA00010688"/>
    </source>
</evidence>
<sequence length="318" mass="34779">MMSKYEISTIGEGQIRLTCFKGERLMSAHQLRMTAACSEANVAGLLSQLGRRAAWASVMPRGELADRVINEFRGVGVDVSNVVIKPDGRVALYFMEPGEYPMPAKVVYDREHTPFRSVTSADLNWDDMLDTELVFVTGITAALTTNTAEVVTEFVDRAADRGVRIALDVNHRSLLWDTGRAREVLEPIARKSSIVFCSRRDGEAVFGVRARGQGACSALRELFGVPTVVSTDQVDGVYLSDETRGDRTFEVTRVPVLDRPGAGDSFVAGTLHGFLAGDVAQGIRYGQRTSAFALTHYGDLTRLSPSELDIPTTTDIVR</sequence>